<dbReference type="Gene3D" id="3.30.750.24">
    <property type="entry name" value="STAS domain"/>
    <property type="match status" value="1"/>
</dbReference>
<evidence type="ECO:0000313" key="3">
    <source>
        <dbReference type="Proteomes" id="UP001243364"/>
    </source>
</evidence>
<protein>
    <submittedName>
        <fullName evidence="2">ABC-type transporter Mla MlaB component</fullName>
    </submittedName>
</protein>
<dbReference type="RefSeq" id="WP_307046559.1">
    <property type="nucleotide sequence ID" value="NZ_JAUSYA010000001.1"/>
</dbReference>
<dbReference type="Proteomes" id="UP001243364">
    <property type="component" value="Unassembled WGS sequence"/>
</dbReference>
<evidence type="ECO:0000259" key="1">
    <source>
        <dbReference type="PROSITE" id="PS50801"/>
    </source>
</evidence>
<gene>
    <name evidence="2" type="ORF">QFZ56_005743</name>
</gene>
<evidence type="ECO:0000313" key="2">
    <source>
        <dbReference type="EMBL" id="MDQ0686780.1"/>
    </source>
</evidence>
<sequence>MDVAPGVGGPSAAPPREAVLQIDPLPDSSGLGAIGEISMNTRTVWQQALQQLVERGTDVHHVDLSRVRFVDVAGVTDLAVTAQRLPEGQRIVLHRPPAQLPRILELFWPGLTVIEVAA</sequence>
<dbReference type="InterPro" id="IPR002645">
    <property type="entry name" value="STAS_dom"/>
</dbReference>
<name>A0ABU0Q7X9_STRAH</name>
<dbReference type="SUPFAM" id="SSF52091">
    <property type="entry name" value="SpoIIaa-like"/>
    <property type="match status" value="1"/>
</dbReference>
<comment type="caution">
    <text evidence="2">The sequence shown here is derived from an EMBL/GenBank/DDBJ whole genome shotgun (WGS) entry which is preliminary data.</text>
</comment>
<proteinExistence type="predicted"/>
<dbReference type="EMBL" id="JAUSYA010000001">
    <property type="protein sequence ID" value="MDQ0686780.1"/>
    <property type="molecule type" value="Genomic_DNA"/>
</dbReference>
<dbReference type="InterPro" id="IPR058548">
    <property type="entry name" value="MlaB-like_STAS"/>
</dbReference>
<dbReference type="PROSITE" id="PS50801">
    <property type="entry name" value="STAS"/>
    <property type="match status" value="1"/>
</dbReference>
<dbReference type="InterPro" id="IPR036513">
    <property type="entry name" value="STAS_dom_sf"/>
</dbReference>
<feature type="domain" description="STAS" evidence="1">
    <location>
        <begin position="35"/>
        <end position="105"/>
    </location>
</feature>
<dbReference type="Pfam" id="PF13466">
    <property type="entry name" value="STAS_2"/>
    <property type="match status" value="1"/>
</dbReference>
<accession>A0ABU0Q7X9</accession>
<reference evidence="2 3" key="1">
    <citation type="submission" date="2023-07" db="EMBL/GenBank/DDBJ databases">
        <title>Comparative genomics of wheat-associated soil bacteria to identify genetic determinants of phenazine resistance.</title>
        <authorList>
            <person name="Mouncey N."/>
        </authorList>
    </citation>
    <scope>NUCLEOTIDE SEQUENCE [LARGE SCALE GENOMIC DNA]</scope>
    <source>
        <strain evidence="2 3">W4I19-2</strain>
    </source>
</reference>
<organism evidence="2 3">
    <name type="scientific">Streptomyces achromogenes</name>
    <dbReference type="NCBI Taxonomy" id="67255"/>
    <lineage>
        <taxon>Bacteria</taxon>
        <taxon>Bacillati</taxon>
        <taxon>Actinomycetota</taxon>
        <taxon>Actinomycetes</taxon>
        <taxon>Kitasatosporales</taxon>
        <taxon>Streptomycetaceae</taxon>
        <taxon>Streptomyces</taxon>
    </lineage>
</organism>
<keyword evidence="3" id="KW-1185">Reference proteome</keyword>